<proteinExistence type="predicted"/>
<evidence type="ECO:0000256" key="4">
    <source>
        <dbReference type="ARBA" id="ARBA00023033"/>
    </source>
</evidence>
<organism evidence="6 7">
    <name type="scientific">Catenuloplanes atrovinosus</name>
    <dbReference type="NCBI Taxonomy" id="137266"/>
    <lineage>
        <taxon>Bacteria</taxon>
        <taxon>Bacillati</taxon>
        <taxon>Actinomycetota</taxon>
        <taxon>Actinomycetes</taxon>
        <taxon>Micromonosporales</taxon>
        <taxon>Micromonosporaceae</taxon>
        <taxon>Catenuloplanes</taxon>
    </lineage>
</organism>
<keyword evidence="7" id="KW-1185">Reference proteome</keyword>
<dbReference type="PRINTS" id="PR00420">
    <property type="entry name" value="RNGMNOXGNASE"/>
</dbReference>
<dbReference type="Proteomes" id="UP001183643">
    <property type="component" value="Unassembled WGS sequence"/>
</dbReference>
<dbReference type="PANTHER" id="PTHR46972">
    <property type="entry name" value="MONOOXYGENASE ASQM-RELATED"/>
    <property type="match status" value="1"/>
</dbReference>
<dbReference type="Pfam" id="PF01494">
    <property type="entry name" value="FAD_binding_3"/>
    <property type="match status" value="1"/>
</dbReference>
<comment type="caution">
    <text evidence="6">The sequence shown here is derived from an EMBL/GenBank/DDBJ whole genome shotgun (WGS) entry which is preliminary data.</text>
</comment>
<accession>A0AAE3YPS6</accession>
<evidence type="ECO:0000313" key="6">
    <source>
        <dbReference type="EMBL" id="MDR7276346.1"/>
    </source>
</evidence>
<dbReference type="Gene3D" id="3.50.50.60">
    <property type="entry name" value="FAD/NAD(P)-binding domain"/>
    <property type="match status" value="1"/>
</dbReference>
<sequence length="247" mass="26412">MAWGHRLATVTPRDGRGFALTFDDGRRADCDLLVGADGARSAVRPLLTDARPSYVATLVELTVRDVDRRHPDLADLVGPGNLWCVGANRILAAQRLGDGDLRVGISSRAEHRLHGKRELLALFDGWDARLTALIDAADDAPVPRRIEALPIGTRWTHRPGRTLIGDAAHLMPPVGEGANQAMLDAADLAAALAADPADPDAAIRSYEAAMFARTRPIAEMSARVQAMMLSPTAADDLTRFFATGPTG</sequence>
<dbReference type="EMBL" id="JAVDYB010000001">
    <property type="protein sequence ID" value="MDR7276346.1"/>
    <property type="molecule type" value="Genomic_DNA"/>
</dbReference>
<evidence type="ECO:0000259" key="5">
    <source>
        <dbReference type="Pfam" id="PF01494"/>
    </source>
</evidence>
<dbReference type="AlphaFoldDB" id="A0AAE3YPS6"/>
<dbReference type="GO" id="GO:0071949">
    <property type="term" value="F:FAD binding"/>
    <property type="evidence" value="ECO:0007669"/>
    <property type="project" value="InterPro"/>
</dbReference>
<dbReference type="PANTHER" id="PTHR46972:SF1">
    <property type="entry name" value="FAD DEPENDENT OXIDOREDUCTASE DOMAIN-CONTAINING PROTEIN"/>
    <property type="match status" value="1"/>
</dbReference>
<keyword evidence="3" id="KW-0560">Oxidoreductase</keyword>
<dbReference type="SUPFAM" id="SSF51905">
    <property type="entry name" value="FAD/NAD(P)-binding domain"/>
    <property type="match status" value="1"/>
</dbReference>
<evidence type="ECO:0000256" key="3">
    <source>
        <dbReference type="ARBA" id="ARBA00023002"/>
    </source>
</evidence>
<dbReference type="InterPro" id="IPR002938">
    <property type="entry name" value="FAD-bd"/>
</dbReference>
<gene>
    <name evidence="6" type="ORF">J2S41_003124</name>
</gene>
<dbReference type="InterPro" id="IPR036188">
    <property type="entry name" value="FAD/NAD-bd_sf"/>
</dbReference>
<keyword evidence="2" id="KW-0274">FAD</keyword>
<keyword evidence="1" id="KW-0285">Flavoprotein</keyword>
<protein>
    <submittedName>
        <fullName evidence="6">2-polyprenyl-6-methoxyphenol hydroxylase-like FAD-dependent oxidoreductase</fullName>
    </submittedName>
</protein>
<evidence type="ECO:0000256" key="1">
    <source>
        <dbReference type="ARBA" id="ARBA00022630"/>
    </source>
</evidence>
<reference evidence="6" key="1">
    <citation type="submission" date="2023-07" db="EMBL/GenBank/DDBJ databases">
        <title>Sequencing the genomes of 1000 actinobacteria strains.</title>
        <authorList>
            <person name="Klenk H.-P."/>
        </authorList>
    </citation>
    <scope>NUCLEOTIDE SEQUENCE</scope>
    <source>
        <strain evidence="6">DSM 44707</strain>
    </source>
</reference>
<evidence type="ECO:0000313" key="7">
    <source>
        <dbReference type="Proteomes" id="UP001183643"/>
    </source>
</evidence>
<name>A0AAE3YPS6_9ACTN</name>
<dbReference type="GO" id="GO:0004497">
    <property type="term" value="F:monooxygenase activity"/>
    <property type="evidence" value="ECO:0007669"/>
    <property type="project" value="UniProtKB-KW"/>
</dbReference>
<evidence type="ECO:0000256" key="2">
    <source>
        <dbReference type="ARBA" id="ARBA00022827"/>
    </source>
</evidence>
<feature type="domain" description="FAD-binding" evidence="5">
    <location>
        <begin position="160"/>
        <end position="195"/>
    </location>
</feature>
<keyword evidence="4" id="KW-0503">Monooxygenase</keyword>